<feature type="compositionally biased region" description="Polar residues" evidence="1">
    <location>
        <begin position="22"/>
        <end position="39"/>
    </location>
</feature>
<evidence type="ECO:0000313" key="4">
    <source>
        <dbReference type="EMBL" id="KIM67161.1"/>
    </source>
</evidence>
<dbReference type="SUPFAM" id="SSF48425">
    <property type="entry name" value="Sec7 domain"/>
    <property type="match status" value="1"/>
</dbReference>
<reference evidence="5" key="2">
    <citation type="submission" date="2015-01" db="EMBL/GenBank/DDBJ databases">
        <title>Evolutionary Origins and Diversification of the Mycorrhizal Mutualists.</title>
        <authorList>
            <consortium name="DOE Joint Genome Institute"/>
            <consortium name="Mycorrhizal Genomics Consortium"/>
            <person name="Kohler A."/>
            <person name="Kuo A."/>
            <person name="Nagy L.G."/>
            <person name="Floudas D."/>
            <person name="Copeland A."/>
            <person name="Barry K.W."/>
            <person name="Cichocki N."/>
            <person name="Veneault-Fourrey C."/>
            <person name="LaButti K."/>
            <person name="Lindquist E.A."/>
            <person name="Lipzen A."/>
            <person name="Lundell T."/>
            <person name="Morin E."/>
            <person name="Murat C."/>
            <person name="Riley R."/>
            <person name="Ohm R."/>
            <person name="Sun H."/>
            <person name="Tunlid A."/>
            <person name="Henrissat B."/>
            <person name="Grigoriev I.V."/>
            <person name="Hibbett D.S."/>
            <person name="Martin F."/>
        </authorList>
    </citation>
    <scope>NUCLEOTIDE SEQUENCE [LARGE SCALE GENOMIC DNA]</scope>
    <source>
        <strain evidence="5">Foug A</strain>
    </source>
</reference>
<dbReference type="InterPro" id="IPR035999">
    <property type="entry name" value="Sec7_dom_sf"/>
</dbReference>
<feature type="region of interest" description="Disordered" evidence="1">
    <location>
        <begin position="1143"/>
        <end position="1172"/>
    </location>
</feature>
<name>A0A0C3EGW7_9AGAM</name>
<dbReference type="SMART" id="SM00222">
    <property type="entry name" value="Sec7"/>
    <property type="match status" value="1"/>
</dbReference>
<dbReference type="InterPro" id="IPR011993">
    <property type="entry name" value="PH-like_dom_sf"/>
</dbReference>
<dbReference type="GO" id="GO:0005085">
    <property type="term" value="F:guanyl-nucleotide exchange factor activity"/>
    <property type="evidence" value="ECO:0007669"/>
    <property type="project" value="InterPro"/>
</dbReference>
<dbReference type="InterPro" id="IPR000904">
    <property type="entry name" value="Sec7_dom"/>
</dbReference>
<dbReference type="PANTHER" id="PTHR10663:SF405">
    <property type="entry name" value="ARF GUANINE NUCLEOTIDE EXCHANGE FACTOR SYT1"/>
    <property type="match status" value="1"/>
</dbReference>
<evidence type="ECO:0000259" key="3">
    <source>
        <dbReference type="PROSITE" id="PS50190"/>
    </source>
</evidence>
<proteinExistence type="predicted"/>
<feature type="region of interest" description="Disordered" evidence="1">
    <location>
        <begin position="225"/>
        <end position="352"/>
    </location>
</feature>
<feature type="domain" description="PH" evidence="2">
    <location>
        <begin position="765"/>
        <end position="889"/>
    </location>
</feature>
<dbReference type="SMART" id="SM00233">
    <property type="entry name" value="PH"/>
    <property type="match status" value="1"/>
</dbReference>
<dbReference type="PANTHER" id="PTHR10663">
    <property type="entry name" value="GUANYL-NUCLEOTIDE EXCHANGE FACTOR"/>
    <property type="match status" value="1"/>
</dbReference>
<dbReference type="Pfam" id="PF15410">
    <property type="entry name" value="PH_9"/>
    <property type="match status" value="1"/>
</dbReference>
<feature type="compositionally biased region" description="Basic and acidic residues" evidence="1">
    <location>
        <begin position="102"/>
        <end position="122"/>
    </location>
</feature>
<organism evidence="4 5">
    <name type="scientific">Scleroderma citrinum Foug A</name>
    <dbReference type="NCBI Taxonomy" id="1036808"/>
    <lineage>
        <taxon>Eukaryota</taxon>
        <taxon>Fungi</taxon>
        <taxon>Dikarya</taxon>
        <taxon>Basidiomycota</taxon>
        <taxon>Agaricomycotina</taxon>
        <taxon>Agaricomycetes</taxon>
        <taxon>Agaricomycetidae</taxon>
        <taxon>Boletales</taxon>
        <taxon>Sclerodermatineae</taxon>
        <taxon>Sclerodermataceae</taxon>
        <taxon>Scleroderma</taxon>
    </lineage>
</organism>
<dbReference type="PROSITE" id="PS50003">
    <property type="entry name" value="PH_DOMAIN"/>
    <property type="match status" value="1"/>
</dbReference>
<dbReference type="InterPro" id="IPR041681">
    <property type="entry name" value="PH_9"/>
</dbReference>
<dbReference type="InterPro" id="IPR023394">
    <property type="entry name" value="Sec7_C_sf"/>
</dbReference>
<protein>
    <recommendedName>
        <fullName evidence="6">SEC7 domain-containing protein</fullName>
    </recommendedName>
</protein>
<evidence type="ECO:0000313" key="5">
    <source>
        <dbReference type="Proteomes" id="UP000053989"/>
    </source>
</evidence>
<sequence length="1302" mass="142015">MVGILGWGNRNSPSFDLACSVASATPSGSQDPRSLSSEAPVSREILSPVRAGKTAGGPSHFFSLPNWTRRILPASSRKNLTNLAVDEHGTITSNPPRAKLPLNKDKDLPPDPPRDSGPRAHSSDNGSRIALLPVRSGVEQGHKTSRRPSTANGPNSLSIRRDIHPDIHNDSIVPIVVSPVRCLRPSKSSHSLRSAAPTNGFLKGHDTDSRSRIISLAVAPVPVKAQGGARLGSERDNPSSPHSTRKSSLWSRKIANVVHPAPSGSPALPVVQPTSPFQVNFEPESDASPRHRGETGCTQVKRRHSEKALRRPSTNRDLPALPLPNPLHRPSTAGHFPPPPPVPRRPNTADSSARLRAQSLFSLSLRAVNTSKGPVATIRVDKPIPRPVTNDSSNVRPRSATNPPLLHRLSVNFFSSSPTSGTKSGGFFVNGTSSPVTKSPRPSLSRIPVERLKPLAEEPPGAFVQRLTSLVSKADIASVLASRYDYTCTCGAQNSCRCRLSGQGIYADSLKLYLSRFAFFGDPLDVALRRLLMDVGLPRETQQIDRVIEAFANRYMTCNPDLFSSSDHPYILAFSLIMLHTDAFNKSNRRKMTKADYVKNTSLPGLIPQVLDCFYDNIVFAPFVFIEDPMESNGVVNTNSESLTRPSTPVAHSTPLATTGNTLLSRPKIDPYYLIMNNLLDQLRVKVEEYIPLENPFRWDGTGASWDYDEILLAFSKSLVITISSVESARLPAAFFGLTVGGFPGSSMGGIPDVYPAPPEMRNLKIIKVTTLHRKDDVLEGGKKPHNRKWRPYSVALTQSQILLFRDLTWTTVLLSWNGTPNQAPFQSTLFRPDEIIPLKDALAVFDRSYTKHPFTFHLATSDGRRILFQATNEKEMNDWISHINYASAFKSAGIRLRSLSMSVEDVELTGIAAAASHLQHLRSLHASQSRTLTWGSPDSVNASRRGTDNSSDSENLTNCPSLPPGSVTASEVDEASQFKETFDAVKAGLAAAYLTTSCAGQDNCLVQSGDVESPSYSMDGVEPSSFSSRSQMVQARAHDLEAQICATNSEIDSYLRFARNVAVLAPFRKSTRDHLQEAVQGMSSQIQALRLDITKLMCHRNILLNDLAAEAKGFKRATSLALRTATETLHSRAFEPVSTRATCHGTQVDPSTPDDSFDSATHSFDSSSGPSFRTALDLGPDWPSSGEAFATSTFRDSPRITESPFLETNPSSLFADDHSRLSEMIPNHIGPDTSFDKVSVGSESPEEQAEEWDKTKAAKRVSLVRLPSDLRLSVLLGKSSRHPPLAEISQDISAEWSLSLS</sequence>
<feature type="region of interest" description="Disordered" evidence="1">
    <location>
        <begin position="1229"/>
        <end position="1252"/>
    </location>
</feature>
<dbReference type="SUPFAM" id="SSF50729">
    <property type="entry name" value="PH domain-like"/>
    <property type="match status" value="1"/>
</dbReference>
<feature type="domain" description="SEC7" evidence="3">
    <location>
        <begin position="428"/>
        <end position="606"/>
    </location>
</feature>
<evidence type="ECO:0008006" key="6">
    <source>
        <dbReference type="Google" id="ProtNLM"/>
    </source>
</evidence>
<feature type="compositionally biased region" description="Polar residues" evidence="1">
    <location>
        <begin position="935"/>
        <end position="961"/>
    </location>
</feature>
<dbReference type="Proteomes" id="UP000053989">
    <property type="component" value="Unassembled WGS sequence"/>
</dbReference>
<dbReference type="GO" id="GO:0032012">
    <property type="term" value="P:regulation of ARF protein signal transduction"/>
    <property type="evidence" value="ECO:0007669"/>
    <property type="project" value="InterPro"/>
</dbReference>
<dbReference type="Pfam" id="PF01369">
    <property type="entry name" value="Sec7"/>
    <property type="match status" value="1"/>
</dbReference>
<dbReference type="EMBL" id="KN822014">
    <property type="protein sequence ID" value="KIM67161.1"/>
    <property type="molecule type" value="Genomic_DNA"/>
</dbReference>
<dbReference type="Gene3D" id="2.30.29.30">
    <property type="entry name" value="Pleckstrin-homology domain (PH domain)/Phosphotyrosine-binding domain (PTB)"/>
    <property type="match status" value="1"/>
</dbReference>
<reference evidence="4 5" key="1">
    <citation type="submission" date="2014-04" db="EMBL/GenBank/DDBJ databases">
        <authorList>
            <consortium name="DOE Joint Genome Institute"/>
            <person name="Kuo A."/>
            <person name="Kohler A."/>
            <person name="Nagy L.G."/>
            <person name="Floudas D."/>
            <person name="Copeland A."/>
            <person name="Barry K.W."/>
            <person name="Cichocki N."/>
            <person name="Veneault-Fourrey C."/>
            <person name="LaButti K."/>
            <person name="Lindquist E.A."/>
            <person name="Lipzen A."/>
            <person name="Lundell T."/>
            <person name="Morin E."/>
            <person name="Murat C."/>
            <person name="Sun H."/>
            <person name="Tunlid A."/>
            <person name="Henrissat B."/>
            <person name="Grigoriev I.V."/>
            <person name="Hibbett D.S."/>
            <person name="Martin F."/>
            <person name="Nordberg H.P."/>
            <person name="Cantor M.N."/>
            <person name="Hua S.X."/>
        </authorList>
    </citation>
    <scope>NUCLEOTIDE SEQUENCE [LARGE SCALE GENOMIC DNA]</scope>
    <source>
        <strain evidence="4 5">Foug A</strain>
    </source>
</reference>
<dbReference type="STRING" id="1036808.A0A0C3EGW7"/>
<dbReference type="Gene3D" id="1.10.1000.11">
    <property type="entry name" value="Arf Nucleotide-binding Site Opener,domain 2"/>
    <property type="match status" value="1"/>
</dbReference>
<evidence type="ECO:0000256" key="1">
    <source>
        <dbReference type="SAM" id="MobiDB-lite"/>
    </source>
</evidence>
<feature type="region of interest" description="Disordered" evidence="1">
    <location>
        <begin position="186"/>
        <end position="205"/>
    </location>
</feature>
<accession>A0A0C3EGW7</accession>
<dbReference type="OrthoDB" id="430364at2759"/>
<feature type="compositionally biased region" description="Polar residues" evidence="1">
    <location>
        <begin position="430"/>
        <end position="442"/>
    </location>
</feature>
<dbReference type="HOGENOM" id="CLU_003769_0_0_1"/>
<feature type="region of interest" description="Disordered" evidence="1">
    <location>
        <begin position="21"/>
        <end position="42"/>
    </location>
</feature>
<dbReference type="InterPro" id="IPR001849">
    <property type="entry name" value="PH_domain"/>
</dbReference>
<feature type="region of interest" description="Disordered" evidence="1">
    <location>
        <begin position="425"/>
        <end position="444"/>
    </location>
</feature>
<dbReference type="PROSITE" id="PS50190">
    <property type="entry name" value="SEC7"/>
    <property type="match status" value="1"/>
</dbReference>
<feature type="region of interest" description="Disordered" evidence="1">
    <location>
        <begin position="378"/>
        <end position="402"/>
    </location>
</feature>
<feature type="compositionally biased region" description="Polar residues" evidence="1">
    <location>
        <begin position="238"/>
        <end position="250"/>
    </location>
</feature>
<feature type="compositionally biased region" description="Polar residues" evidence="1">
    <location>
        <begin position="147"/>
        <end position="158"/>
    </location>
</feature>
<feature type="region of interest" description="Disordered" evidence="1">
    <location>
        <begin position="935"/>
        <end position="974"/>
    </location>
</feature>
<dbReference type="InParanoid" id="A0A0C3EGW7"/>
<keyword evidence="5" id="KW-1185">Reference proteome</keyword>
<evidence type="ECO:0000259" key="2">
    <source>
        <dbReference type="PROSITE" id="PS50003"/>
    </source>
</evidence>
<feature type="compositionally biased region" description="Polar residues" evidence="1">
    <location>
        <begin position="389"/>
        <end position="402"/>
    </location>
</feature>
<gene>
    <name evidence="4" type="ORF">SCLCIDRAFT_227941</name>
</gene>
<feature type="region of interest" description="Disordered" evidence="1">
    <location>
        <begin position="85"/>
        <end position="162"/>
    </location>
</feature>